<evidence type="ECO:0000313" key="1">
    <source>
        <dbReference type="EMBL" id="ODQ59854.1"/>
    </source>
</evidence>
<dbReference type="AlphaFoldDB" id="A0A1E3P3S5"/>
<dbReference type="GeneID" id="30200613"/>
<dbReference type="Gene3D" id="3.40.50.720">
    <property type="entry name" value="NAD(P)-binding Rossmann-like Domain"/>
    <property type="match status" value="1"/>
</dbReference>
<dbReference type="RefSeq" id="XP_019039061.1">
    <property type="nucleotide sequence ID" value="XM_019183367.1"/>
</dbReference>
<dbReference type="Pfam" id="PF00106">
    <property type="entry name" value="adh_short"/>
    <property type="match status" value="1"/>
</dbReference>
<proteinExistence type="predicted"/>
<dbReference type="PRINTS" id="PR00081">
    <property type="entry name" value="GDHRDH"/>
</dbReference>
<dbReference type="EMBL" id="KV454210">
    <property type="protein sequence ID" value="ODQ59854.1"/>
    <property type="molecule type" value="Genomic_DNA"/>
</dbReference>
<gene>
    <name evidence="1" type="ORF">WICANDRAFT_62439</name>
</gene>
<reference evidence="1 2" key="1">
    <citation type="journal article" date="2016" name="Proc. Natl. Acad. Sci. U.S.A.">
        <title>Comparative genomics of biotechnologically important yeasts.</title>
        <authorList>
            <person name="Riley R."/>
            <person name="Haridas S."/>
            <person name="Wolfe K.H."/>
            <person name="Lopes M.R."/>
            <person name="Hittinger C.T."/>
            <person name="Goeker M."/>
            <person name="Salamov A.A."/>
            <person name="Wisecaver J.H."/>
            <person name="Long T.M."/>
            <person name="Calvey C.H."/>
            <person name="Aerts A.L."/>
            <person name="Barry K.W."/>
            <person name="Choi C."/>
            <person name="Clum A."/>
            <person name="Coughlan A.Y."/>
            <person name="Deshpande S."/>
            <person name="Douglass A.P."/>
            <person name="Hanson S.J."/>
            <person name="Klenk H.-P."/>
            <person name="LaButti K.M."/>
            <person name="Lapidus A."/>
            <person name="Lindquist E.A."/>
            <person name="Lipzen A.M."/>
            <person name="Meier-Kolthoff J.P."/>
            <person name="Ohm R.A."/>
            <person name="Otillar R.P."/>
            <person name="Pangilinan J.L."/>
            <person name="Peng Y."/>
            <person name="Rokas A."/>
            <person name="Rosa C.A."/>
            <person name="Scheuner C."/>
            <person name="Sibirny A.A."/>
            <person name="Slot J.C."/>
            <person name="Stielow J.B."/>
            <person name="Sun H."/>
            <person name="Kurtzman C.P."/>
            <person name="Blackwell M."/>
            <person name="Grigoriev I.V."/>
            <person name="Jeffries T.W."/>
        </authorList>
    </citation>
    <scope>NUCLEOTIDE SEQUENCE [LARGE SCALE GENOMIC DNA]</scope>
    <source>
        <strain evidence="2">ATCC 58044 / CBS 1984 / NCYC 433 / NRRL Y-366-8</strain>
    </source>
</reference>
<organism evidence="1 2">
    <name type="scientific">Wickerhamomyces anomalus (strain ATCC 58044 / CBS 1984 / NCYC 433 / NRRL Y-366-8)</name>
    <name type="common">Yeast</name>
    <name type="synonym">Hansenula anomala</name>
    <dbReference type="NCBI Taxonomy" id="683960"/>
    <lineage>
        <taxon>Eukaryota</taxon>
        <taxon>Fungi</taxon>
        <taxon>Dikarya</taxon>
        <taxon>Ascomycota</taxon>
        <taxon>Saccharomycotina</taxon>
        <taxon>Saccharomycetes</taxon>
        <taxon>Phaffomycetales</taxon>
        <taxon>Wickerhamomycetaceae</taxon>
        <taxon>Wickerhamomyces</taxon>
    </lineage>
</organism>
<name>A0A1E3P3S5_WICAA</name>
<dbReference type="OrthoDB" id="9876299at2759"/>
<dbReference type="InterPro" id="IPR002347">
    <property type="entry name" value="SDR_fam"/>
</dbReference>
<dbReference type="PANTHER" id="PTHR45458">
    <property type="entry name" value="SHORT-CHAIN DEHYDROGENASE/REDUCTASE SDR"/>
    <property type="match status" value="1"/>
</dbReference>
<dbReference type="CDD" id="cd05325">
    <property type="entry name" value="carb_red_sniffer_like_SDR_c"/>
    <property type="match status" value="1"/>
</dbReference>
<keyword evidence="2" id="KW-1185">Reference proteome</keyword>
<protein>
    <submittedName>
        <fullName evidence="1">Uncharacterized protein</fullName>
    </submittedName>
</protein>
<dbReference type="InterPro" id="IPR036291">
    <property type="entry name" value="NAD(P)-bd_dom_sf"/>
</dbReference>
<accession>A0A1E3P3S5</accession>
<dbReference type="SUPFAM" id="SSF51735">
    <property type="entry name" value="NAD(P)-binding Rossmann-fold domains"/>
    <property type="match status" value="1"/>
</dbReference>
<dbReference type="PANTHER" id="PTHR45458:SF3">
    <property type="entry name" value="CHAIN DEHYDROGENASE (ATSC), PUTATIVE-RELATED"/>
    <property type="match status" value="1"/>
</dbReference>
<evidence type="ECO:0000313" key="2">
    <source>
        <dbReference type="Proteomes" id="UP000094112"/>
    </source>
</evidence>
<dbReference type="InterPro" id="IPR052184">
    <property type="entry name" value="SDR_enzymes"/>
</dbReference>
<dbReference type="Proteomes" id="UP000094112">
    <property type="component" value="Unassembled WGS sequence"/>
</dbReference>
<dbReference type="GO" id="GO:0016616">
    <property type="term" value="F:oxidoreductase activity, acting on the CH-OH group of donors, NAD or NADP as acceptor"/>
    <property type="evidence" value="ECO:0007669"/>
    <property type="project" value="TreeGrafter"/>
</dbReference>
<sequence length="258" mass="28102">MVNYVITGTNKPNGIGQNLVKEIAKDDNNRVFATVRDPSKAPELVSFAKEHSNVEVITLTDVTSEEATQDAVKAVEAKLDADEGIDILIPNAGYSSAIAKILDISAENFLFHWKVNALGNIITFQKFYPLMKKAKTKQVFFTSTISASISGYVPGTISSPYGSAKAALNHLVRDLNGELNNEGFKFVAYHPGFVATETANIVVRKTFPDLGEKSLTEIGAIEVEASVKGIKENIIDGLNDGKITTDDFWNWDGSKGQW</sequence>